<accession>A0A540M8D7</accession>
<proteinExistence type="predicted"/>
<feature type="region of interest" description="Disordered" evidence="1">
    <location>
        <begin position="29"/>
        <end position="87"/>
    </location>
</feature>
<evidence type="ECO:0000256" key="1">
    <source>
        <dbReference type="SAM" id="MobiDB-lite"/>
    </source>
</evidence>
<dbReference type="EMBL" id="VIEB01000331">
    <property type="protein sequence ID" value="TQD94938.1"/>
    <property type="molecule type" value="Genomic_DNA"/>
</dbReference>
<feature type="compositionally biased region" description="Low complexity" evidence="1">
    <location>
        <begin position="36"/>
        <end position="52"/>
    </location>
</feature>
<gene>
    <name evidence="2" type="ORF">C1H46_019484</name>
</gene>
<name>A0A540M8D7_MALBA</name>
<protein>
    <submittedName>
        <fullName evidence="2">Uncharacterized protein</fullName>
    </submittedName>
</protein>
<organism evidence="2 3">
    <name type="scientific">Malus baccata</name>
    <name type="common">Siberian crab apple</name>
    <name type="synonym">Pyrus baccata</name>
    <dbReference type="NCBI Taxonomy" id="106549"/>
    <lineage>
        <taxon>Eukaryota</taxon>
        <taxon>Viridiplantae</taxon>
        <taxon>Streptophyta</taxon>
        <taxon>Embryophyta</taxon>
        <taxon>Tracheophyta</taxon>
        <taxon>Spermatophyta</taxon>
        <taxon>Magnoliopsida</taxon>
        <taxon>eudicotyledons</taxon>
        <taxon>Gunneridae</taxon>
        <taxon>Pentapetalae</taxon>
        <taxon>rosids</taxon>
        <taxon>fabids</taxon>
        <taxon>Rosales</taxon>
        <taxon>Rosaceae</taxon>
        <taxon>Amygdaloideae</taxon>
        <taxon>Maleae</taxon>
        <taxon>Malus</taxon>
    </lineage>
</organism>
<dbReference type="Proteomes" id="UP000315295">
    <property type="component" value="Unassembled WGS sequence"/>
</dbReference>
<reference evidence="2 3" key="1">
    <citation type="journal article" date="2019" name="G3 (Bethesda)">
        <title>Sequencing of a Wild Apple (Malus baccata) Genome Unravels the Differences Between Cultivated and Wild Apple Species Regarding Disease Resistance and Cold Tolerance.</title>
        <authorList>
            <person name="Chen X."/>
        </authorList>
    </citation>
    <scope>NUCLEOTIDE SEQUENCE [LARGE SCALE GENOMIC DNA]</scope>
    <source>
        <strain evidence="3">cv. Shandingzi</strain>
        <tissue evidence="2">Leaves</tissue>
    </source>
</reference>
<sequence length="87" mass="9025">MKHYNNMVTITLLGLSLIRANKMSNLISNRRAASRGSQTPSPGGSATTTSRPNMGTTSVPSIMPLGPTISTTPTSLTSSVTHPVLSA</sequence>
<comment type="caution">
    <text evidence="2">The sequence shown here is derived from an EMBL/GenBank/DDBJ whole genome shotgun (WGS) entry which is preliminary data.</text>
</comment>
<keyword evidence="3" id="KW-1185">Reference proteome</keyword>
<feature type="compositionally biased region" description="Low complexity" evidence="1">
    <location>
        <begin position="70"/>
        <end position="87"/>
    </location>
</feature>
<evidence type="ECO:0000313" key="3">
    <source>
        <dbReference type="Proteomes" id="UP000315295"/>
    </source>
</evidence>
<dbReference type="AlphaFoldDB" id="A0A540M8D7"/>
<evidence type="ECO:0000313" key="2">
    <source>
        <dbReference type="EMBL" id="TQD94938.1"/>
    </source>
</evidence>